<gene>
    <name evidence="4" type="primary">Xeg1</name>
</gene>
<dbReference type="PANTHER" id="PTHR34002">
    <property type="entry name" value="BLR1656 PROTEIN"/>
    <property type="match status" value="1"/>
</dbReference>
<protein>
    <submittedName>
        <fullName evidence="4">GH12 xyloglucanase</fullName>
    </submittedName>
</protein>
<proteinExistence type="evidence at transcript level"/>
<evidence type="ECO:0000256" key="2">
    <source>
        <dbReference type="RuleBase" id="RU361163"/>
    </source>
</evidence>
<dbReference type="PANTHER" id="PTHR34002:SF9">
    <property type="entry name" value="XYLOGLUCAN-SPECIFIC ENDO-BETA-1,4-GLUCANASE A"/>
    <property type="match status" value="1"/>
</dbReference>
<dbReference type="InterPro" id="IPR013319">
    <property type="entry name" value="GH11/12"/>
</dbReference>
<dbReference type="InterPro" id="IPR013320">
    <property type="entry name" value="ConA-like_dom_sf"/>
</dbReference>
<comment type="similarity">
    <text evidence="1 2">Belongs to the glycosyl hydrolase 12 (cellulase H) family.</text>
</comment>
<organism evidence="4">
    <name type="scientific">Leucoagaricus gongylophorus</name>
    <name type="common">Leaf-cutting ant fungus</name>
    <name type="synonym">Rozites gongylophorus</name>
    <dbReference type="NCBI Taxonomy" id="79220"/>
    <lineage>
        <taxon>Eukaryota</taxon>
        <taxon>Fungi</taxon>
        <taxon>Dikarya</taxon>
        <taxon>Basidiomycota</taxon>
        <taxon>Agaricomycotina</taxon>
        <taxon>Agaricomycetes</taxon>
        <taxon>Agaricomycetidae</taxon>
        <taxon>Agaricales</taxon>
        <taxon>Agaricineae</taxon>
        <taxon>Agaricaceae</taxon>
        <taxon>Leucoagaricus</taxon>
    </lineage>
</organism>
<dbReference type="Pfam" id="PF01670">
    <property type="entry name" value="Glyco_hydro_12"/>
    <property type="match status" value="1"/>
</dbReference>
<accession>A0A160EE57</accession>
<dbReference type="SMR" id="A0A160EE57"/>
<dbReference type="EMBL" id="KU198622">
    <property type="protein sequence ID" value="ANB44746.1"/>
    <property type="molecule type" value="mRNA"/>
</dbReference>
<evidence type="ECO:0000256" key="1">
    <source>
        <dbReference type="ARBA" id="ARBA00005519"/>
    </source>
</evidence>
<evidence type="ECO:0000256" key="3">
    <source>
        <dbReference type="SAM" id="SignalP"/>
    </source>
</evidence>
<name>A0A160EE57_LEUGO</name>
<keyword evidence="2" id="KW-0378">Hydrolase</keyword>
<dbReference type="Gene3D" id="2.60.120.180">
    <property type="match status" value="1"/>
</dbReference>
<dbReference type="SUPFAM" id="SSF49899">
    <property type="entry name" value="Concanavalin A-like lectins/glucanases"/>
    <property type="match status" value="1"/>
</dbReference>
<keyword evidence="2" id="KW-0326">Glycosidase</keyword>
<dbReference type="AlphaFoldDB" id="A0A160EE57"/>
<feature type="chain" id="PRO_5007813331" evidence="3">
    <location>
        <begin position="19"/>
        <end position="258"/>
    </location>
</feature>
<dbReference type="GO" id="GO:0000272">
    <property type="term" value="P:polysaccharide catabolic process"/>
    <property type="evidence" value="ECO:0007669"/>
    <property type="project" value="UniProtKB-KW"/>
</dbReference>
<evidence type="ECO:0000313" key="4">
    <source>
        <dbReference type="EMBL" id="ANB44746.1"/>
    </source>
</evidence>
<reference evidence="4" key="1">
    <citation type="journal article" date="2016" name="BMC Microbiol.">
        <title>Ant mediated redistribution of a xyloglucanase enzyme in fungus gardens of Acromyrmex echinatior.</title>
        <authorList>
            <person name="Kooij P.W."/>
            <person name="Pullens J.W."/>
            <person name="Boomsma J.J."/>
            <person name="Schiott M."/>
        </authorList>
    </citation>
    <scope>NUCLEOTIDE SEQUENCE</scope>
</reference>
<keyword evidence="2" id="KW-0624">Polysaccharide degradation</keyword>
<keyword evidence="2" id="KW-0119">Carbohydrate metabolism</keyword>
<sequence>MFSKKLTAILLLAPFVFAAPVEDVGKRQSVDTSQHCGQWDTVTAGQYTMYLDQWGKDNASSGQSCANVVSLSGTNLAWQNTWTWQGGSGVKSYTNINLNANLNKQLSAIQNIDAAWSWSQTTSGSIVANVAYDLFTSSSAGGSNQNEIMIWLANFNAGPISSQYNSDGTPKPVASNISIAGHTWNLYSGSNGANNVFSFLLTSGTAQSFSGDLNLFLKYLTSSQTLSTSQYLTTVQGGSEATSGTAVLTSSTYSVTIA</sequence>
<feature type="signal peptide" evidence="3">
    <location>
        <begin position="1"/>
        <end position="18"/>
    </location>
</feature>
<keyword evidence="3" id="KW-0732">Signal</keyword>
<dbReference type="InterPro" id="IPR002594">
    <property type="entry name" value="GH12"/>
</dbReference>
<dbReference type="GO" id="GO:0008810">
    <property type="term" value="F:cellulase activity"/>
    <property type="evidence" value="ECO:0007669"/>
    <property type="project" value="InterPro"/>
</dbReference>